<evidence type="ECO:0000256" key="2">
    <source>
        <dbReference type="ARBA" id="ARBA00006533"/>
    </source>
</evidence>
<evidence type="ECO:0000256" key="6">
    <source>
        <dbReference type="ARBA" id="ARBA00023067"/>
    </source>
</evidence>
<keyword evidence="3" id="KW-0158">Chromosome</keyword>
<protein>
    <submittedName>
        <fullName evidence="10">Nuclear condensin complex subunit 3 C-terminal domain-containing protein</fullName>
    </submittedName>
</protein>
<feature type="domain" description="Nuclear condensin complex subunit 3 C-terminal" evidence="8">
    <location>
        <begin position="544"/>
        <end position="834"/>
    </location>
</feature>
<keyword evidence="4" id="KW-0132">Cell division</keyword>
<dbReference type="PANTHER" id="PTHR14418:SF5">
    <property type="entry name" value="CONDENSIN COMPLEX SUBUNIT 3"/>
    <property type="match status" value="1"/>
</dbReference>
<dbReference type="GO" id="GO:0005737">
    <property type="term" value="C:cytoplasm"/>
    <property type="evidence" value="ECO:0007669"/>
    <property type="project" value="TreeGrafter"/>
</dbReference>
<evidence type="ECO:0000256" key="4">
    <source>
        <dbReference type="ARBA" id="ARBA00022618"/>
    </source>
</evidence>
<dbReference type="PANTHER" id="PTHR14418">
    <property type="entry name" value="CONDENSIN COMPLEX SUBUNIT 3-RELATED"/>
    <property type="match status" value="1"/>
</dbReference>
<evidence type="ECO:0000256" key="5">
    <source>
        <dbReference type="ARBA" id="ARBA00022776"/>
    </source>
</evidence>
<evidence type="ECO:0000256" key="1">
    <source>
        <dbReference type="ARBA" id="ARBA00004286"/>
    </source>
</evidence>
<evidence type="ECO:0000256" key="7">
    <source>
        <dbReference type="ARBA" id="ARBA00023306"/>
    </source>
</evidence>
<keyword evidence="7" id="KW-0131">Cell cycle</keyword>
<accession>A0A914EP28</accession>
<keyword evidence="6" id="KW-0226">DNA condensation</keyword>
<dbReference type="Pfam" id="PF12719">
    <property type="entry name" value="Cnd3"/>
    <property type="match status" value="1"/>
</dbReference>
<dbReference type="InterPro" id="IPR027165">
    <property type="entry name" value="CND3"/>
</dbReference>
<reference evidence="10" key="1">
    <citation type="submission" date="2022-11" db="UniProtKB">
        <authorList>
            <consortium name="WormBaseParasite"/>
        </authorList>
    </citation>
    <scope>IDENTIFICATION</scope>
</reference>
<evidence type="ECO:0000313" key="9">
    <source>
        <dbReference type="Proteomes" id="UP000887540"/>
    </source>
</evidence>
<organism evidence="9 10">
    <name type="scientific">Acrobeloides nanus</name>
    <dbReference type="NCBI Taxonomy" id="290746"/>
    <lineage>
        <taxon>Eukaryota</taxon>
        <taxon>Metazoa</taxon>
        <taxon>Ecdysozoa</taxon>
        <taxon>Nematoda</taxon>
        <taxon>Chromadorea</taxon>
        <taxon>Rhabditida</taxon>
        <taxon>Tylenchina</taxon>
        <taxon>Cephalobomorpha</taxon>
        <taxon>Cephaloboidea</taxon>
        <taxon>Cephalobidae</taxon>
        <taxon>Acrobeloides</taxon>
    </lineage>
</organism>
<keyword evidence="9" id="KW-1185">Reference proteome</keyword>
<comment type="subcellular location">
    <subcellularLocation>
        <location evidence="1">Chromosome</location>
    </subcellularLocation>
</comment>
<dbReference type="GO" id="GO:0000796">
    <property type="term" value="C:condensin complex"/>
    <property type="evidence" value="ECO:0007669"/>
    <property type="project" value="InterPro"/>
</dbReference>
<dbReference type="GO" id="GO:0007076">
    <property type="term" value="P:mitotic chromosome condensation"/>
    <property type="evidence" value="ECO:0007669"/>
    <property type="project" value="InterPro"/>
</dbReference>
<evidence type="ECO:0000313" key="10">
    <source>
        <dbReference type="WBParaSite" id="ACRNAN_scaffold941.g13981.t1"/>
    </source>
</evidence>
<dbReference type="AlphaFoldDB" id="A0A914EP28"/>
<dbReference type="Proteomes" id="UP000887540">
    <property type="component" value="Unplaced"/>
</dbReference>
<comment type="similarity">
    <text evidence="2">Belongs to the CND3 (condensin subunit 3) family.</text>
</comment>
<proteinExistence type="inferred from homology"/>
<dbReference type="SUPFAM" id="SSF48371">
    <property type="entry name" value="ARM repeat"/>
    <property type="match status" value="1"/>
</dbReference>
<evidence type="ECO:0000259" key="8">
    <source>
        <dbReference type="Pfam" id="PF12719"/>
    </source>
</evidence>
<dbReference type="GO" id="GO:0051301">
    <property type="term" value="P:cell division"/>
    <property type="evidence" value="ECO:0007669"/>
    <property type="project" value="UniProtKB-KW"/>
</dbReference>
<dbReference type="InterPro" id="IPR016024">
    <property type="entry name" value="ARM-type_fold"/>
</dbReference>
<dbReference type="GO" id="GO:0000793">
    <property type="term" value="C:condensed chromosome"/>
    <property type="evidence" value="ECO:0007669"/>
    <property type="project" value="TreeGrafter"/>
</dbReference>
<evidence type="ECO:0000256" key="3">
    <source>
        <dbReference type="ARBA" id="ARBA00022454"/>
    </source>
</evidence>
<dbReference type="WBParaSite" id="ACRNAN_scaffold941.g13981.t1">
    <property type="protein sequence ID" value="ACRNAN_scaffold941.g13981.t1"/>
    <property type="gene ID" value="ACRNAN_scaffold941.g13981"/>
</dbReference>
<dbReference type="InterPro" id="IPR011989">
    <property type="entry name" value="ARM-like"/>
</dbReference>
<sequence length="881" mass="102304">MDESTIREKVGSYLRMVYESKDKPTMKKNIKDMSSLYIENCITEDQKTAFFNELRFRLSLLTAGFKDLYPNRMRCLLLIVHTSVKVYYALEEHHLFNFLAEFCKSYCDAISPIVRQYVCLLAGLIFSISVVNTQDDDDEKDQTLLSQKNYQKLFLVLKKRWLDKNFNVRKEAIRALANIQDDSINPNLEVIMDCPPKEMILLSLGDYDPECRIEAIRFLSMKESRDFKHMLKVTQRDQDLSVQKEAIRRLADDMPYTRISVKERIDLIERLIAHPEEEVRNLLGSILHEWISQAYYLEHREEKKDLVALCAGSLYLLKHVSFLDNEQTTESALFVIFEQLLSEYQAEGEDAILALVEAFSDHNHPCMNRASYKKLLIINSTRRKAALAFHWHNLIAFCCSKRFPENIRADCRFKLAPEMMAYANFVQEFLTTLNFEDPNQQNQEAYKRFCLIQLLKIFSFLDQDPNGMQAWKDLLFNILASQNIELNPKLAEQIVNDLMAFHFPMQEDTEIALNEFVDVLNLLVTNTYPDVPQPSQLDNTTRKHCLTIFNGMLKTGRFHRIGTILQSLYDFIVYPSLTSRNPAERILAYEAVGILSIFHEFFAQTQGIIFLKSALAMEVKTVKLACIDCIGDIVLAYNYEKVAKWYVSKEPNEIGGSSAEEINLNELVDRIIEISDDSDHQLAFVGSETLIRWIFSDNRSEWSEALVHLFLIYFTAETKAKQQLRALLGRFFPIFVGVSRANQLHLVNIFDKIMDKLRNRSLNGKLATVNEEEVALCIVKWTSQAVRERFNNNKKEPSVHNKLAKLILKDLDNRGDTDDYYEYIYCKMASVLKIDDIGEAELKRLIQLCDEVIPEISNPKNCRMLQQLHRKLIGIQVKFNM</sequence>
<dbReference type="InterPro" id="IPR025977">
    <property type="entry name" value="Cnd3_C"/>
</dbReference>
<keyword evidence="5" id="KW-0498">Mitosis</keyword>
<dbReference type="Gene3D" id="1.25.10.10">
    <property type="entry name" value="Leucine-rich Repeat Variant"/>
    <property type="match status" value="1"/>
</dbReference>
<name>A0A914EP28_9BILA</name>